<evidence type="ECO:0000259" key="11">
    <source>
        <dbReference type="PROSITE" id="PS50918"/>
    </source>
</evidence>
<evidence type="ECO:0000256" key="6">
    <source>
        <dbReference type="ARBA" id="ARBA00023242"/>
    </source>
</evidence>
<keyword evidence="6" id="KW-0539">Nucleus</keyword>
<feature type="zinc finger region" description="C3H1-type" evidence="8">
    <location>
        <begin position="59"/>
        <end position="83"/>
    </location>
</feature>
<name>A0A8T2NHK0_9TELE</name>
<dbReference type="InterPro" id="IPR051712">
    <property type="entry name" value="ARTD-AVP"/>
</dbReference>
<feature type="region of interest" description="Disordered" evidence="9">
    <location>
        <begin position="1"/>
        <end position="62"/>
    </location>
</feature>
<feature type="compositionally biased region" description="Acidic residues" evidence="9">
    <location>
        <begin position="23"/>
        <end position="48"/>
    </location>
</feature>
<keyword evidence="13" id="KW-1185">Reference proteome</keyword>
<feature type="domain" description="C3H1-type" evidence="10">
    <location>
        <begin position="59"/>
        <end position="83"/>
    </location>
</feature>
<dbReference type="InterPro" id="IPR018123">
    <property type="entry name" value="WWE-dom_subgr"/>
</dbReference>
<dbReference type="Pfam" id="PF23466">
    <property type="entry name" value="WWE_4"/>
    <property type="match status" value="1"/>
</dbReference>
<dbReference type="Pfam" id="PF02825">
    <property type="entry name" value="WWE"/>
    <property type="match status" value="2"/>
</dbReference>
<dbReference type="Gene3D" id="4.10.1000.10">
    <property type="entry name" value="Zinc finger, CCCH-type"/>
    <property type="match status" value="1"/>
</dbReference>
<feature type="compositionally biased region" description="Basic residues" evidence="9">
    <location>
        <begin position="277"/>
        <end position="290"/>
    </location>
</feature>
<gene>
    <name evidence="12" type="ORF">JZ751_022198</name>
</gene>
<evidence type="ECO:0000259" key="10">
    <source>
        <dbReference type="PROSITE" id="PS50103"/>
    </source>
</evidence>
<dbReference type="OrthoDB" id="20729at2759"/>
<feature type="zinc finger region" description="C3H1-type" evidence="8">
    <location>
        <begin position="84"/>
        <end position="106"/>
    </location>
</feature>
<evidence type="ECO:0000256" key="5">
    <source>
        <dbReference type="ARBA" id="ARBA00022833"/>
    </source>
</evidence>
<evidence type="ECO:0000256" key="7">
    <source>
        <dbReference type="ARBA" id="ARBA00024347"/>
    </source>
</evidence>
<dbReference type="EMBL" id="JAFBMS010000048">
    <property type="protein sequence ID" value="KAG9339885.1"/>
    <property type="molecule type" value="Genomic_DNA"/>
</dbReference>
<evidence type="ECO:0000256" key="8">
    <source>
        <dbReference type="PROSITE-ProRule" id="PRU00723"/>
    </source>
</evidence>
<accession>A0A8T2NHK0</accession>
<evidence type="ECO:0008006" key="14">
    <source>
        <dbReference type="Google" id="ProtNLM"/>
    </source>
</evidence>
<feature type="domain" description="WWE" evidence="11">
    <location>
        <begin position="299"/>
        <end position="387"/>
    </location>
</feature>
<dbReference type="SUPFAM" id="SSF117839">
    <property type="entry name" value="WWE domain"/>
    <property type="match status" value="2"/>
</dbReference>
<dbReference type="GO" id="GO:0008270">
    <property type="term" value="F:zinc ion binding"/>
    <property type="evidence" value="ECO:0007669"/>
    <property type="project" value="UniProtKB-KW"/>
</dbReference>
<feature type="region of interest" description="Disordered" evidence="9">
    <location>
        <begin position="273"/>
        <end position="312"/>
    </location>
</feature>
<feature type="domain" description="WWE" evidence="11">
    <location>
        <begin position="196"/>
        <end position="284"/>
    </location>
</feature>
<dbReference type="PANTHER" id="PTHR45740">
    <property type="entry name" value="POLY [ADP-RIBOSE] POLYMERASE"/>
    <property type="match status" value="1"/>
</dbReference>
<dbReference type="GO" id="GO:0005634">
    <property type="term" value="C:nucleus"/>
    <property type="evidence" value="ECO:0007669"/>
    <property type="project" value="UniProtKB-SubCell"/>
</dbReference>
<comment type="caution">
    <text evidence="12">The sequence shown here is derived from an EMBL/GenBank/DDBJ whole genome shotgun (WGS) entry which is preliminary data.</text>
</comment>
<sequence length="388" mass="44800">MASNFDSAVDGQASFATISEQYSESEDSEGDFSDTDSEGDSSDTDSSSDNEQAATPRRSHHKQACRYYNDGHCKYGNKCRDPHVCKYFQQGNCRYGTKCRLRHINISDDSSDEEDRGERRRRQHRSSSRDRKDLDRRPYVWQIDGGHGWEDIENDHIIEAQYSQPKVKGIKIYNTPFGAVSIDFNRMKVREKTKLRVRRYTSKQASQKTEWIWYYNSNHGWVPFGKKDPKYQTASVTSAQIEDEYQKGQRGSLRFNFNGATYEISFRGMRQENLSTKQKRRVARRPKYRPQKQGSSLESRMRSLDVSSSRGGPTWEFQGDQGKWHAFKHRGGNSTGPSVSSADIEAEYQHNSQGSLRFNVGSQQYILDFSAMTQTNQATNKSRKIRRV</sequence>
<dbReference type="PANTHER" id="PTHR45740:SF14">
    <property type="entry name" value="NOVEL PROTEIN"/>
    <property type="match status" value="1"/>
</dbReference>
<comment type="similarity">
    <text evidence="7">Belongs to the ARTD/PARP family.</text>
</comment>
<evidence type="ECO:0000256" key="9">
    <source>
        <dbReference type="SAM" id="MobiDB-lite"/>
    </source>
</evidence>
<dbReference type="PROSITE" id="PS50918">
    <property type="entry name" value="WWE"/>
    <property type="match status" value="2"/>
</dbReference>
<dbReference type="Proteomes" id="UP000824540">
    <property type="component" value="Unassembled WGS sequence"/>
</dbReference>
<keyword evidence="5 8" id="KW-0862">Zinc</keyword>
<comment type="subcellular location">
    <subcellularLocation>
        <location evidence="1">Nucleus</location>
    </subcellularLocation>
</comment>
<dbReference type="InterPro" id="IPR000571">
    <property type="entry name" value="Znf_CCCH"/>
</dbReference>
<dbReference type="InterPro" id="IPR037197">
    <property type="entry name" value="WWE_dom_sf"/>
</dbReference>
<protein>
    <recommendedName>
        <fullName evidence="14">Poly [ADP-ribose] polymerase 12-like</fullName>
    </recommendedName>
</protein>
<dbReference type="Gene3D" id="3.30.720.50">
    <property type="match status" value="2"/>
</dbReference>
<dbReference type="InterPro" id="IPR004170">
    <property type="entry name" value="WWE_dom"/>
</dbReference>
<proteinExistence type="inferred from homology"/>
<comment type="pathway">
    <text evidence="2">Protein modification; protein ubiquitination.</text>
</comment>
<keyword evidence="4 8" id="KW-0863">Zinc-finger</keyword>
<evidence type="ECO:0000256" key="2">
    <source>
        <dbReference type="ARBA" id="ARBA00004906"/>
    </source>
</evidence>
<keyword evidence="3 8" id="KW-0479">Metal-binding</keyword>
<dbReference type="SMART" id="SM00678">
    <property type="entry name" value="WWE"/>
    <property type="match status" value="2"/>
</dbReference>
<dbReference type="PROSITE" id="PS50103">
    <property type="entry name" value="ZF_C3H1"/>
    <property type="match status" value="2"/>
</dbReference>
<dbReference type="SMART" id="SM00356">
    <property type="entry name" value="ZnF_C3H1"/>
    <property type="match status" value="2"/>
</dbReference>
<reference evidence="12" key="1">
    <citation type="thesis" date="2021" institute="BYU ScholarsArchive" country="Provo, UT, USA">
        <title>Applications of and Algorithms for Genome Assembly and Genomic Analyses with an Emphasis on Marine Teleosts.</title>
        <authorList>
            <person name="Pickett B.D."/>
        </authorList>
    </citation>
    <scope>NUCLEOTIDE SEQUENCE</scope>
    <source>
        <strain evidence="12">HI-2016</strain>
    </source>
</reference>
<dbReference type="Pfam" id="PF18044">
    <property type="entry name" value="zf-CCCH_4"/>
    <property type="match status" value="1"/>
</dbReference>
<evidence type="ECO:0000256" key="3">
    <source>
        <dbReference type="ARBA" id="ARBA00022723"/>
    </source>
</evidence>
<dbReference type="InterPro" id="IPR041367">
    <property type="entry name" value="Znf-CCCH_4"/>
</dbReference>
<organism evidence="12 13">
    <name type="scientific">Albula glossodonta</name>
    <name type="common">roundjaw bonefish</name>
    <dbReference type="NCBI Taxonomy" id="121402"/>
    <lineage>
        <taxon>Eukaryota</taxon>
        <taxon>Metazoa</taxon>
        <taxon>Chordata</taxon>
        <taxon>Craniata</taxon>
        <taxon>Vertebrata</taxon>
        <taxon>Euteleostomi</taxon>
        <taxon>Actinopterygii</taxon>
        <taxon>Neopterygii</taxon>
        <taxon>Teleostei</taxon>
        <taxon>Albuliformes</taxon>
        <taxon>Albulidae</taxon>
        <taxon>Albula</taxon>
    </lineage>
</organism>
<dbReference type="AlphaFoldDB" id="A0A8T2NHK0"/>
<dbReference type="GO" id="GO:1990404">
    <property type="term" value="F:NAD+-protein mono-ADP-ribosyltransferase activity"/>
    <property type="evidence" value="ECO:0007669"/>
    <property type="project" value="TreeGrafter"/>
</dbReference>
<dbReference type="GO" id="GO:0003950">
    <property type="term" value="F:NAD+ poly-ADP-ribosyltransferase activity"/>
    <property type="evidence" value="ECO:0007669"/>
    <property type="project" value="TreeGrafter"/>
</dbReference>
<feature type="domain" description="C3H1-type" evidence="10">
    <location>
        <begin position="84"/>
        <end position="106"/>
    </location>
</feature>
<feature type="region of interest" description="Disordered" evidence="9">
    <location>
        <begin position="108"/>
        <end position="133"/>
    </location>
</feature>
<evidence type="ECO:0000256" key="4">
    <source>
        <dbReference type="ARBA" id="ARBA00022771"/>
    </source>
</evidence>
<evidence type="ECO:0000256" key="1">
    <source>
        <dbReference type="ARBA" id="ARBA00004123"/>
    </source>
</evidence>
<evidence type="ECO:0000313" key="12">
    <source>
        <dbReference type="EMBL" id="KAG9339885.1"/>
    </source>
</evidence>
<evidence type="ECO:0000313" key="13">
    <source>
        <dbReference type="Proteomes" id="UP000824540"/>
    </source>
</evidence>